<dbReference type="PATRIC" id="fig|83552.4.peg.887"/>
<name>A0A0C1ENP8_9BACT</name>
<feature type="compositionally biased region" description="Polar residues" evidence="1">
    <location>
        <begin position="1"/>
        <end position="13"/>
    </location>
</feature>
<dbReference type="AlphaFoldDB" id="A0A0C1ENP8"/>
<reference evidence="2 3" key="1">
    <citation type="journal article" date="2014" name="Mol. Biol. Evol.">
        <title>Massive expansion of Ubiquitination-related gene families within the Chlamydiae.</title>
        <authorList>
            <person name="Domman D."/>
            <person name="Collingro A."/>
            <person name="Lagkouvardos I."/>
            <person name="Gehre L."/>
            <person name="Weinmaier T."/>
            <person name="Rattei T."/>
            <person name="Subtil A."/>
            <person name="Horn M."/>
        </authorList>
    </citation>
    <scope>NUCLEOTIDE SEQUENCE [LARGE SCALE GENOMIC DNA]</scope>
    <source>
        <strain evidence="2 3">OEW1</strain>
    </source>
</reference>
<dbReference type="EMBL" id="JSAM01000054">
    <property type="protein sequence ID" value="KIA77929.1"/>
    <property type="molecule type" value="Genomic_DNA"/>
</dbReference>
<comment type="caution">
    <text evidence="2">The sequence shown here is derived from an EMBL/GenBank/DDBJ whole genome shotgun (WGS) entry which is preliminary data.</text>
</comment>
<feature type="compositionally biased region" description="Basic and acidic residues" evidence="1">
    <location>
        <begin position="14"/>
        <end position="34"/>
    </location>
</feature>
<protein>
    <submittedName>
        <fullName evidence="2">Uncharacterized protein</fullName>
    </submittedName>
</protein>
<sequence>MSTKVEQKGASSQRLKDELKELKSKKGKNQESSRIHEIAKQLAAEKEWSSAIEAIQLITDEKERNILISDTIEGYLLPAKEIDQAKKFAKLLTPTPEMEPFVWIRIALASKDPEQALKLAKQLPSPISRNFAFIHIMEYYLSNKEKSKIDELRKQMLENLKTIYDHKSRSFILRELAISLFYAYGEKEQAKEIAKLIPDEDMRSKVLKKVEATK</sequence>
<evidence type="ECO:0000313" key="3">
    <source>
        <dbReference type="Proteomes" id="UP000031307"/>
    </source>
</evidence>
<evidence type="ECO:0000256" key="1">
    <source>
        <dbReference type="SAM" id="MobiDB-lite"/>
    </source>
</evidence>
<organism evidence="2 3">
    <name type="scientific">Parachlamydia acanthamoebae</name>
    <dbReference type="NCBI Taxonomy" id="83552"/>
    <lineage>
        <taxon>Bacteria</taxon>
        <taxon>Pseudomonadati</taxon>
        <taxon>Chlamydiota</taxon>
        <taxon>Chlamydiia</taxon>
        <taxon>Parachlamydiales</taxon>
        <taxon>Parachlamydiaceae</taxon>
        <taxon>Parachlamydia</taxon>
    </lineage>
</organism>
<gene>
    <name evidence="2" type="ORF">DB43_FJ00070</name>
</gene>
<dbReference type="Proteomes" id="UP000031307">
    <property type="component" value="Unassembled WGS sequence"/>
</dbReference>
<dbReference type="RefSeq" id="WP_006340798.1">
    <property type="nucleotide sequence ID" value="NZ_JSAM01000054.1"/>
</dbReference>
<proteinExistence type="predicted"/>
<feature type="region of interest" description="Disordered" evidence="1">
    <location>
        <begin position="1"/>
        <end position="34"/>
    </location>
</feature>
<dbReference type="InterPro" id="IPR011990">
    <property type="entry name" value="TPR-like_helical_dom_sf"/>
</dbReference>
<evidence type="ECO:0000313" key="2">
    <source>
        <dbReference type="EMBL" id="KIA77929.1"/>
    </source>
</evidence>
<accession>A0A0C1ENP8</accession>
<dbReference type="Gene3D" id="1.25.40.10">
    <property type="entry name" value="Tetratricopeptide repeat domain"/>
    <property type="match status" value="1"/>
</dbReference>